<evidence type="ECO:0000256" key="1">
    <source>
        <dbReference type="SAM" id="MobiDB-lite"/>
    </source>
</evidence>
<proteinExistence type="predicted"/>
<keyword evidence="4" id="KW-1185">Reference proteome</keyword>
<accession>A0A4U0SST6</accession>
<dbReference type="OrthoDB" id="3298527at2"/>
<dbReference type="AlphaFoldDB" id="A0A4U0SST6"/>
<organism evidence="3 4">
    <name type="scientific">Actinacidiphila oryziradicis</name>
    <dbReference type="NCBI Taxonomy" id="2571141"/>
    <lineage>
        <taxon>Bacteria</taxon>
        <taxon>Bacillati</taxon>
        <taxon>Actinomycetota</taxon>
        <taxon>Actinomycetes</taxon>
        <taxon>Kitasatosporales</taxon>
        <taxon>Streptomycetaceae</taxon>
        <taxon>Actinacidiphila</taxon>
    </lineage>
</organism>
<protein>
    <recommendedName>
        <fullName evidence="5">Cardiolipin synthase N-terminal domain-containing protein</fullName>
    </recommendedName>
</protein>
<reference evidence="3 4" key="1">
    <citation type="submission" date="2019-04" db="EMBL/GenBank/DDBJ databases">
        <title>Streptomyces oryziradicis sp. nov., a novel actinomycete isolated from rhizosphere soil of rice (Oryza sativa L.).</title>
        <authorList>
            <person name="Li C."/>
        </authorList>
    </citation>
    <scope>NUCLEOTIDE SEQUENCE [LARGE SCALE GENOMIC DNA]</scope>
    <source>
        <strain evidence="3 4">NEAU-C40</strain>
    </source>
</reference>
<name>A0A4U0SST6_9ACTN</name>
<comment type="caution">
    <text evidence="3">The sequence shown here is derived from an EMBL/GenBank/DDBJ whole genome shotgun (WGS) entry which is preliminary data.</text>
</comment>
<dbReference type="Proteomes" id="UP000305778">
    <property type="component" value="Unassembled WGS sequence"/>
</dbReference>
<feature type="transmembrane region" description="Helical" evidence="2">
    <location>
        <begin position="33"/>
        <end position="51"/>
    </location>
</feature>
<keyword evidence="2" id="KW-1133">Transmembrane helix</keyword>
<feature type="region of interest" description="Disordered" evidence="1">
    <location>
        <begin position="64"/>
        <end position="99"/>
    </location>
</feature>
<dbReference type="RefSeq" id="WP_136721945.1">
    <property type="nucleotide sequence ID" value="NZ_SUMC01000002.1"/>
</dbReference>
<evidence type="ECO:0000313" key="3">
    <source>
        <dbReference type="EMBL" id="TKA13076.1"/>
    </source>
</evidence>
<evidence type="ECO:0008006" key="5">
    <source>
        <dbReference type="Google" id="ProtNLM"/>
    </source>
</evidence>
<sequence>MLRYFPYLLMLALVIYAFIDCLSAPAEEIRGLPRAVWLLIIPFFPLGWLVAGKWQGAPATISAPAGPWIPPDDNPEFLKSLGEAQTRRRDQDPGGTDTP</sequence>
<evidence type="ECO:0000256" key="2">
    <source>
        <dbReference type="SAM" id="Phobius"/>
    </source>
</evidence>
<dbReference type="EMBL" id="SUMC01000002">
    <property type="protein sequence ID" value="TKA13076.1"/>
    <property type="molecule type" value="Genomic_DNA"/>
</dbReference>
<keyword evidence="2" id="KW-0472">Membrane</keyword>
<gene>
    <name evidence="3" type="ORF">FCI23_03575</name>
</gene>
<evidence type="ECO:0000313" key="4">
    <source>
        <dbReference type="Proteomes" id="UP000305778"/>
    </source>
</evidence>
<keyword evidence="2" id="KW-0812">Transmembrane</keyword>